<evidence type="ECO:0000256" key="6">
    <source>
        <dbReference type="ARBA" id="ARBA00022917"/>
    </source>
</evidence>
<dbReference type="GO" id="GO:0005524">
    <property type="term" value="F:ATP binding"/>
    <property type="evidence" value="ECO:0007669"/>
    <property type="project" value="UniProtKB-KW"/>
</dbReference>
<dbReference type="SUPFAM" id="SSF55174">
    <property type="entry name" value="Alpha-L RNA-binding motif"/>
    <property type="match status" value="1"/>
</dbReference>
<dbReference type="GO" id="GO:0005829">
    <property type="term" value="C:cytosol"/>
    <property type="evidence" value="ECO:0007669"/>
    <property type="project" value="TreeGrafter"/>
</dbReference>
<evidence type="ECO:0000256" key="8">
    <source>
        <dbReference type="ARBA" id="ARBA00048248"/>
    </source>
</evidence>
<comment type="caution">
    <text evidence="13">The sequence shown here is derived from an EMBL/GenBank/DDBJ whole genome shotgun (WGS) entry which is preliminary data.</text>
</comment>
<dbReference type="Proteomes" id="UP000178510">
    <property type="component" value="Unassembled WGS sequence"/>
</dbReference>
<dbReference type="Gene3D" id="1.10.240.10">
    <property type="entry name" value="Tyrosyl-Transfer RNA Synthetase"/>
    <property type="match status" value="1"/>
</dbReference>
<dbReference type="InterPro" id="IPR002307">
    <property type="entry name" value="Tyr-tRNA-ligase"/>
</dbReference>
<dbReference type="GO" id="GO:0003723">
    <property type="term" value="F:RNA binding"/>
    <property type="evidence" value="ECO:0007669"/>
    <property type="project" value="UniProtKB-KW"/>
</dbReference>
<dbReference type="EMBL" id="MHQM01000026">
    <property type="protein sequence ID" value="OHA03450.1"/>
    <property type="molecule type" value="Genomic_DNA"/>
</dbReference>
<evidence type="ECO:0000256" key="11">
    <source>
        <dbReference type="RuleBase" id="RU363036"/>
    </source>
</evidence>
<dbReference type="Pfam" id="PF00579">
    <property type="entry name" value="tRNA-synt_1b"/>
    <property type="match status" value="1"/>
</dbReference>
<sequence length="398" mass="44729">MSTKLSLQSELFTRGVEDIVTREEVERSLKSGRRLRIKLGIDATSPDLHIGHATPLWKIRALQDAGHKAVIILGEFTTRVGDPTGKDATRPVLSETVIKKNIASLKKQLGMILRMDAAHLEIRKNSEWWARMKVGEFFSLLSLVTHARLIEREMFQQRIKHGREIAMTEMLYPILQGYDSVAIKSDMTIIGSDQLFNEHFGRFFQEKFAIPPQTIVSLKILPGLDGGAKMSKSLGNYIALMDTPQDKFGKAMRLIDALIIPYLEVYTDVAGEEIRRVERELGGGGNPRDAKLFFAEALVRRYHGPAIAKKERERFLAVYSGRQQPDEMPEISLREGAWSLVELLVACALAPSKSEARRLVLQKAVEADGITLENLSDPIAVKKGMVIKVGKRKYIRIV</sequence>
<evidence type="ECO:0000256" key="4">
    <source>
        <dbReference type="ARBA" id="ARBA00022840"/>
    </source>
</evidence>
<evidence type="ECO:0000256" key="9">
    <source>
        <dbReference type="NCBIfam" id="TIGR00234"/>
    </source>
</evidence>
<keyword evidence="7 11" id="KW-0030">Aminoacyl-tRNA synthetase</keyword>
<dbReference type="InterPro" id="IPR014729">
    <property type="entry name" value="Rossmann-like_a/b/a_fold"/>
</dbReference>
<dbReference type="AlphaFoldDB" id="A0A1G2KVM2"/>
<evidence type="ECO:0000256" key="10">
    <source>
        <dbReference type="PROSITE-ProRule" id="PRU00182"/>
    </source>
</evidence>
<dbReference type="InterPro" id="IPR054608">
    <property type="entry name" value="SYY-like_C"/>
</dbReference>
<keyword evidence="4 11" id="KW-0067">ATP-binding</keyword>
<organism evidence="13 14">
    <name type="scientific">Candidatus Sungbacteria bacterium RIFCSPHIGHO2_02_FULL_52_23</name>
    <dbReference type="NCBI Taxonomy" id="1802274"/>
    <lineage>
        <taxon>Bacteria</taxon>
        <taxon>Candidatus Sungiibacteriota</taxon>
    </lineage>
</organism>
<evidence type="ECO:0000256" key="3">
    <source>
        <dbReference type="ARBA" id="ARBA00022741"/>
    </source>
</evidence>
<keyword evidence="3 11" id="KW-0547">Nucleotide-binding</keyword>
<dbReference type="InterPro" id="IPR002305">
    <property type="entry name" value="aa-tRNA-synth_Ic"/>
</dbReference>
<dbReference type="PANTHER" id="PTHR11766">
    <property type="entry name" value="TYROSYL-TRNA SYNTHETASE"/>
    <property type="match status" value="1"/>
</dbReference>
<evidence type="ECO:0000256" key="2">
    <source>
        <dbReference type="ARBA" id="ARBA00022598"/>
    </source>
</evidence>
<evidence type="ECO:0000313" key="13">
    <source>
        <dbReference type="EMBL" id="OHA03450.1"/>
    </source>
</evidence>
<dbReference type="STRING" id="1802274.A3J58_03585"/>
<evidence type="ECO:0000313" key="14">
    <source>
        <dbReference type="Proteomes" id="UP000178510"/>
    </source>
</evidence>
<dbReference type="GO" id="GO:0004831">
    <property type="term" value="F:tyrosine-tRNA ligase activity"/>
    <property type="evidence" value="ECO:0007669"/>
    <property type="project" value="UniProtKB-UniRule"/>
</dbReference>
<proteinExistence type="inferred from homology"/>
<dbReference type="Gene3D" id="3.10.290.10">
    <property type="entry name" value="RNA-binding S4 domain"/>
    <property type="match status" value="1"/>
</dbReference>
<dbReference type="Gene3D" id="3.40.50.620">
    <property type="entry name" value="HUPs"/>
    <property type="match status" value="1"/>
</dbReference>
<dbReference type="InterPro" id="IPR036986">
    <property type="entry name" value="S4_RNA-bd_sf"/>
</dbReference>
<evidence type="ECO:0000256" key="1">
    <source>
        <dbReference type="ARBA" id="ARBA00013160"/>
    </source>
</evidence>
<dbReference type="GO" id="GO:0006437">
    <property type="term" value="P:tyrosyl-tRNA aminoacylation"/>
    <property type="evidence" value="ECO:0007669"/>
    <property type="project" value="UniProtKB-UniRule"/>
</dbReference>
<dbReference type="EC" id="6.1.1.1" evidence="1 9"/>
<gene>
    <name evidence="13" type="ORF">A3J58_03585</name>
</gene>
<dbReference type="SUPFAM" id="SSF52374">
    <property type="entry name" value="Nucleotidylyl transferase"/>
    <property type="match status" value="1"/>
</dbReference>
<dbReference type="InterPro" id="IPR024088">
    <property type="entry name" value="Tyr-tRNA-ligase_bac-type"/>
</dbReference>
<reference evidence="13 14" key="1">
    <citation type="journal article" date="2016" name="Nat. Commun.">
        <title>Thousands of microbial genomes shed light on interconnected biogeochemical processes in an aquifer system.</title>
        <authorList>
            <person name="Anantharaman K."/>
            <person name="Brown C.T."/>
            <person name="Hug L.A."/>
            <person name="Sharon I."/>
            <person name="Castelle C.J."/>
            <person name="Probst A.J."/>
            <person name="Thomas B.C."/>
            <person name="Singh A."/>
            <person name="Wilkins M.J."/>
            <person name="Karaoz U."/>
            <person name="Brodie E.L."/>
            <person name="Williams K.H."/>
            <person name="Hubbard S.S."/>
            <person name="Banfield J.F."/>
        </authorList>
    </citation>
    <scope>NUCLEOTIDE SEQUENCE [LARGE SCALE GENOMIC DNA]</scope>
</reference>
<keyword evidence="6 11" id="KW-0648">Protein biosynthesis</keyword>
<dbReference type="NCBIfam" id="TIGR00234">
    <property type="entry name" value="tyrS"/>
    <property type="match status" value="1"/>
</dbReference>
<dbReference type="PANTHER" id="PTHR11766:SF1">
    <property type="entry name" value="TYROSINE--TRNA LIGASE"/>
    <property type="match status" value="1"/>
</dbReference>
<comment type="catalytic activity">
    <reaction evidence="8">
        <text>tRNA(Tyr) + L-tyrosine + ATP = L-tyrosyl-tRNA(Tyr) + AMP + diphosphate + H(+)</text>
        <dbReference type="Rhea" id="RHEA:10220"/>
        <dbReference type="Rhea" id="RHEA-COMP:9706"/>
        <dbReference type="Rhea" id="RHEA-COMP:9707"/>
        <dbReference type="ChEBI" id="CHEBI:15378"/>
        <dbReference type="ChEBI" id="CHEBI:30616"/>
        <dbReference type="ChEBI" id="CHEBI:33019"/>
        <dbReference type="ChEBI" id="CHEBI:58315"/>
        <dbReference type="ChEBI" id="CHEBI:78442"/>
        <dbReference type="ChEBI" id="CHEBI:78536"/>
        <dbReference type="ChEBI" id="CHEBI:456215"/>
        <dbReference type="EC" id="6.1.1.1"/>
    </reaction>
</comment>
<protein>
    <recommendedName>
        <fullName evidence="1 9">Tyrosine--tRNA ligase</fullName>
        <ecNumber evidence="1 9">6.1.1.1</ecNumber>
    </recommendedName>
</protein>
<keyword evidence="5 10" id="KW-0694">RNA-binding</keyword>
<keyword evidence="2 11" id="KW-0436">Ligase</keyword>
<dbReference type="CDD" id="cd00165">
    <property type="entry name" value="S4"/>
    <property type="match status" value="1"/>
</dbReference>
<dbReference type="PROSITE" id="PS50889">
    <property type="entry name" value="S4"/>
    <property type="match status" value="1"/>
</dbReference>
<evidence type="ECO:0000256" key="5">
    <source>
        <dbReference type="ARBA" id="ARBA00022884"/>
    </source>
</evidence>
<evidence type="ECO:0000256" key="7">
    <source>
        <dbReference type="ARBA" id="ARBA00023146"/>
    </source>
</evidence>
<accession>A0A1G2KVM2</accession>
<evidence type="ECO:0000259" key="12">
    <source>
        <dbReference type="Pfam" id="PF22421"/>
    </source>
</evidence>
<name>A0A1G2KVM2_9BACT</name>
<comment type="similarity">
    <text evidence="11">Belongs to the class-I aminoacyl-tRNA synthetase family.</text>
</comment>
<dbReference type="Pfam" id="PF22421">
    <property type="entry name" value="SYY_C-terminal"/>
    <property type="match status" value="1"/>
</dbReference>
<dbReference type="PRINTS" id="PR01040">
    <property type="entry name" value="TRNASYNTHTYR"/>
</dbReference>
<feature type="domain" description="Tyrosine--tRNA ligase SYY-like C-terminal" evidence="12">
    <location>
        <begin position="324"/>
        <end position="395"/>
    </location>
</feature>